<evidence type="ECO:0000256" key="7">
    <source>
        <dbReference type="ARBA" id="ARBA00022619"/>
    </source>
</evidence>
<comment type="subunit">
    <text evidence="4">Homotrimer.</text>
</comment>
<comment type="catalytic activity">
    <reaction evidence="1">
        <text>2 6,7-dimethyl-8-(1-D-ribityl)lumazine + H(+) = 5-amino-6-(D-ribitylamino)uracil + riboflavin</text>
        <dbReference type="Rhea" id="RHEA:20772"/>
        <dbReference type="ChEBI" id="CHEBI:15378"/>
        <dbReference type="ChEBI" id="CHEBI:15934"/>
        <dbReference type="ChEBI" id="CHEBI:57986"/>
        <dbReference type="ChEBI" id="CHEBI:58201"/>
        <dbReference type="EC" id="2.5.1.9"/>
    </reaction>
</comment>
<evidence type="ECO:0000256" key="11">
    <source>
        <dbReference type="PROSITE-ProRule" id="PRU00524"/>
    </source>
</evidence>
<keyword evidence="7" id="KW-0686">Riboflavin biosynthesis</keyword>
<dbReference type="NCBIfam" id="NF009566">
    <property type="entry name" value="PRK13020.1"/>
    <property type="match status" value="1"/>
</dbReference>
<evidence type="ECO:0000256" key="10">
    <source>
        <dbReference type="NCBIfam" id="TIGR00187"/>
    </source>
</evidence>
<dbReference type="EMBL" id="PSNW01000009">
    <property type="protein sequence ID" value="PPE73005.1"/>
    <property type="molecule type" value="Genomic_DNA"/>
</dbReference>
<dbReference type="Pfam" id="PF00677">
    <property type="entry name" value="Lum_binding"/>
    <property type="match status" value="2"/>
</dbReference>
<dbReference type="PROSITE" id="PS51177">
    <property type="entry name" value="LUMAZINE_BIND"/>
    <property type="match status" value="2"/>
</dbReference>
<dbReference type="CDD" id="cd00402">
    <property type="entry name" value="Riboflavin_synthase_like"/>
    <property type="match status" value="1"/>
</dbReference>
<dbReference type="SUPFAM" id="SSF63380">
    <property type="entry name" value="Riboflavin synthase domain-like"/>
    <property type="match status" value="2"/>
</dbReference>
<name>A0A2S5TDF4_9GAMM</name>
<evidence type="ECO:0000256" key="8">
    <source>
        <dbReference type="ARBA" id="ARBA00022679"/>
    </source>
</evidence>
<protein>
    <recommendedName>
        <fullName evidence="6 10">Riboflavin synthase</fullName>
        <ecNumber evidence="5 10">2.5.1.9</ecNumber>
    </recommendedName>
</protein>
<proteinExistence type="predicted"/>
<comment type="function">
    <text evidence="2">Catalyzes the dismutation of two molecules of 6,7-dimethyl-8-ribityllumazine, resulting in the formation of riboflavin and 5-amino-6-(D-ribitylamino)uracil.</text>
</comment>
<evidence type="ECO:0000313" key="14">
    <source>
        <dbReference type="Proteomes" id="UP000238220"/>
    </source>
</evidence>
<feature type="repeat" description="Lumazine-binding" evidence="11">
    <location>
        <begin position="1"/>
        <end position="96"/>
    </location>
</feature>
<dbReference type="Proteomes" id="UP000238220">
    <property type="component" value="Unassembled WGS sequence"/>
</dbReference>
<dbReference type="FunFam" id="2.40.30.20:FF:000004">
    <property type="entry name" value="Riboflavin synthase, alpha subunit"/>
    <property type="match status" value="1"/>
</dbReference>
<sequence>MFTGIIEALGRIASVETVGGDRRMRFQAPGYLKGSGLGDSIAVNGVCLTAVEFSDDHFIADLSAETLNLTTAGRWQAGQAVNLERALTPSKPLGGHLVSGHVDGVGRLVGKHEEARSWRMQFEAPAELARYIARKGSICIDGISLTVNEVEGSRFGVNIVPHTLTHTTLGGLAVGDPVNLEVDQIARYLERLLAARNEA</sequence>
<dbReference type="NCBIfam" id="TIGR00187">
    <property type="entry name" value="ribE"/>
    <property type="match status" value="1"/>
</dbReference>
<evidence type="ECO:0000256" key="3">
    <source>
        <dbReference type="ARBA" id="ARBA00004887"/>
    </source>
</evidence>
<comment type="pathway">
    <text evidence="3">Cofactor biosynthesis; riboflavin biosynthesis; riboflavin from 2-hydroxy-3-oxobutyl phosphate and 5-amino-6-(D-ribitylamino)uracil: step 2/2.</text>
</comment>
<evidence type="ECO:0000256" key="2">
    <source>
        <dbReference type="ARBA" id="ARBA00002803"/>
    </source>
</evidence>
<accession>A0A2S5TDF4</accession>
<evidence type="ECO:0000256" key="4">
    <source>
        <dbReference type="ARBA" id="ARBA00011233"/>
    </source>
</evidence>
<evidence type="ECO:0000313" key="13">
    <source>
        <dbReference type="EMBL" id="PPE73005.1"/>
    </source>
</evidence>
<gene>
    <name evidence="13" type="ORF">C3942_16455</name>
</gene>
<evidence type="ECO:0000256" key="1">
    <source>
        <dbReference type="ARBA" id="ARBA00000968"/>
    </source>
</evidence>
<dbReference type="AlphaFoldDB" id="A0A2S5TDF4"/>
<reference evidence="13 14" key="1">
    <citation type="submission" date="2018-02" db="EMBL/GenBank/DDBJ databases">
        <title>Genome sequencing of Solimonas sp. HR-BB.</title>
        <authorList>
            <person name="Lee Y."/>
            <person name="Jeon C.O."/>
        </authorList>
    </citation>
    <scope>NUCLEOTIDE SEQUENCE [LARGE SCALE GENOMIC DNA]</scope>
    <source>
        <strain evidence="13 14">HR-BB</strain>
    </source>
</reference>
<keyword evidence="14" id="KW-1185">Reference proteome</keyword>
<feature type="domain" description="Lumazine-binding" evidence="12">
    <location>
        <begin position="1"/>
        <end position="96"/>
    </location>
</feature>
<organism evidence="13 14">
    <name type="scientific">Solimonas fluminis</name>
    <dbReference type="NCBI Taxonomy" id="2086571"/>
    <lineage>
        <taxon>Bacteria</taxon>
        <taxon>Pseudomonadati</taxon>
        <taxon>Pseudomonadota</taxon>
        <taxon>Gammaproteobacteria</taxon>
        <taxon>Nevskiales</taxon>
        <taxon>Nevskiaceae</taxon>
        <taxon>Solimonas</taxon>
    </lineage>
</organism>
<evidence type="ECO:0000256" key="6">
    <source>
        <dbReference type="ARBA" id="ARBA00013950"/>
    </source>
</evidence>
<dbReference type="FunFam" id="2.40.30.20:FF:000003">
    <property type="entry name" value="Riboflavin synthase, alpha subunit"/>
    <property type="match status" value="1"/>
</dbReference>
<dbReference type="PANTHER" id="PTHR21098">
    <property type="entry name" value="RIBOFLAVIN SYNTHASE ALPHA CHAIN"/>
    <property type="match status" value="1"/>
</dbReference>
<dbReference type="RefSeq" id="WP_104231448.1">
    <property type="nucleotide sequence ID" value="NZ_PSNW01000009.1"/>
</dbReference>
<dbReference type="Gene3D" id="2.40.30.20">
    <property type="match status" value="2"/>
</dbReference>
<dbReference type="InterPro" id="IPR017938">
    <property type="entry name" value="Riboflavin_synthase-like_b-brl"/>
</dbReference>
<feature type="repeat" description="Lumazine-binding" evidence="11">
    <location>
        <begin position="97"/>
        <end position="193"/>
    </location>
</feature>
<dbReference type="InterPro" id="IPR026017">
    <property type="entry name" value="Lumazine-bd_dom"/>
</dbReference>
<evidence type="ECO:0000259" key="12">
    <source>
        <dbReference type="PROSITE" id="PS51177"/>
    </source>
</evidence>
<dbReference type="PIRSF" id="PIRSF000498">
    <property type="entry name" value="Riboflavin_syn_A"/>
    <property type="match status" value="1"/>
</dbReference>
<keyword evidence="9" id="KW-0677">Repeat</keyword>
<dbReference type="PANTHER" id="PTHR21098:SF12">
    <property type="entry name" value="RIBOFLAVIN SYNTHASE"/>
    <property type="match status" value="1"/>
</dbReference>
<comment type="caution">
    <text evidence="13">The sequence shown here is derived from an EMBL/GenBank/DDBJ whole genome shotgun (WGS) entry which is preliminary data.</text>
</comment>
<keyword evidence="8" id="KW-0808">Transferase</keyword>
<evidence type="ECO:0000256" key="9">
    <source>
        <dbReference type="ARBA" id="ARBA00022737"/>
    </source>
</evidence>
<dbReference type="GO" id="GO:0004746">
    <property type="term" value="F:riboflavin synthase activity"/>
    <property type="evidence" value="ECO:0007669"/>
    <property type="project" value="UniProtKB-UniRule"/>
</dbReference>
<feature type="domain" description="Lumazine-binding" evidence="12">
    <location>
        <begin position="97"/>
        <end position="193"/>
    </location>
</feature>
<dbReference type="OrthoDB" id="9788537at2"/>
<dbReference type="NCBIfam" id="NF006767">
    <property type="entry name" value="PRK09289.1"/>
    <property type="match status" value="1"/>
</dbReference>
<dbReference type="GO" id="GO:0009231">
    <property type="term" value="P:riboflavin biosynthetic process"/>
    <property type="evidence" value="ECO:0007669"/>
    <property type="project" value="UniProtKB-KW"/>
</dbReference>
<evidence type="ECO:0000256" key="5">
    <source>
        <dbReference type="ARBA" id="ARBA00012827"/>
    </source>
</evidence>
<dbReference type="InterPro" id="IPR001783">
    <property type="entry name" value="Lumazine-bd"/>
</dbReference>
<dbReference type="EC" id="2.5.1.9" evidence="5 10"/>
<dbReference type="InterPro" id="IPR023366">
    <property type="entry name" value="ATP_synth_asu-like_sf"/>
</dbReference>